<accession>A0AA88IG61</accession>
<gene>
    <name evidence="4" type="ORF">QYM36_000570</name>
</gene>
<sequence>MNNERGQKLVLATSQEVTDYVVRRERRELEFQKSHNEDDQNKKAKFIKEALGLLEKRENQLAAEVRLQKRGNSAEVPLEDFDMMEELELEEQEIHYFYQADDGQNIYLHDVCSQMLKHEYGSLQTAPRVLSGKIIQQETYSMTPELRSHLRYLKHLPVPTVFVVIKVELDDCVISQETFDHFRDRFPEREERLRSKDHVEIKPLGSSLHFPSCSRDELRHGDEPGHSQPQESEEVQFLPSHRWQREPSPAWQLQPLDLLGEDRFHQPEVQRQDRRRLLDIERRRKWLRNQNEARREKPHHYPKPLDISALIDDCLIA</sequence>
<organism evidence="4 5">
    <name type="scientific">Artemia franciscana</name>
    <name type="common">Brine shrimp</name>
    <name type="synonym">Artemia sanfranciscana</name>
    <dbReference type="NCBI Taxonomy" id="6661"/>
    <lineage>
        <taxon>Eukaryota</taxon>
        <taxon>Metazoa</taxon>
        <taxon>Ecdysozoa</taxon>
        <taxon>Arthropoda</taxon>
        <taxon>Crustacea</taxon>
        <taxon>Branchiopoda</taxon>
        <taxon>Anostraca</taxon>
        <taxon>Artemiidae</taxon>
        <taxon>Artemia</taxon>
    </lineage>
</organism>
<dbReference type="GO" id="GO:0000976">
    <property type="term" value="F:transcription cis-regulatory region binding"/>
    <property type="evidence" value="ECO:0007669"/>
    <property type="project" value="TreeGrafter"/>
</dbReference>
<keyword evidence="2" id="KW-0963">Cytoplasm</keyword>
<dbReference type="EMBL" id="JAVRJZ010000002">
    <property type="protein sequence ID" value="KAK2726156.1"/>
    <property type="molecule type" value="Genomic_DNA"/>
</dbReference>
<dbReference type="GO" id="GO:0045944">
    <property type="term" value="P:positive regulation of transcription by RNA polymerase II"/>
    <property type="evidence" value="ECO:0007669"/>
    <property type="project" value="TreeGrafter"/>
</dbReference>
<dbReference type="PANTHER" id="PTHR12983">
    <property type="entry name" value="RING FINGER 10 FAMILY MEMBER"/>
    <property type="match status" value="1"/>
</dbReference>
<keyword evidence="5" id="KW-1185">Reference proteome</keyword>
<dbReference type="Proteomes" id="UP001187531">
    <property type="component" value="Unassembled WGS sequence"/>
</dbReference>
<evidence type="ECO:0000313" key="5">
    <source>
        <dbReference type="Proteomes" id="UP001187531"/>
    </source>
</evidence>
<name>A0AA88IG61_ARTSF</name>
<evidence type="ECO:0000256" key="2">
    <source>
        <dbReference type="ARBA" id="ARBA00022490"/>
    </source>
</evidence>
<comment type="subcellular location">
    <subcellularLocation>
        <location evidence="1">Cytoplasm</location>
    </subcellularLocation>
</comment>
<reference evidence="4" key="1">
    <citation type="submission" date="2023-07" db="EMBL/GenBank/DDBJ databases">
        <title>Chromosome-level genome assembly of Artemia franciscana.</title>
        <authorList>
            <person name="Jo E."/>
        </authorList>
    </citation>
    <scope>NUCLEOTIDE SEQUENCE</scope>
    <source>
        <tissue evidence="4">Whole body</tissue>
    </source>
</reference>
<comment type="caution">
    <text evidence="4">The sequence shown here is derived from an EMBL/GenBank/DDBJ whole genome shotgun (WGS) entry which is preliminary data.</text>
</comment>
<dbReference type="PANTHER" id="PTHR12983:SF9">
    <property type="entry name" value="E3 UBIQUITIN-PROTEIN LIGASE RNF10"/>
    <property type="match status" value="1"/>
</dbReference>
<protein>
    <submittedName>
        <fullName evidence="4">Uncharacterized protein</fullName>
    </submittedName>
</protein>
<dbReference type="InterPro" id="IPR039739">
    <property type="entry name" value="MAG2/RNF10"/>
</dbReference>
<feature type="non-terminal residue" evidence="4">
    <location>
        <position position="1"/>
    </location>
</feature>
<dbReference type="AlphaFoldDB" id="A0AA88IG61"/>
<evidence type="ECO:0000313" key="4">
    <source>
        <dbReference type="EMBL" id="KAK2726156.1"/>
    </source>
</evidence>
<proteinExistence type="predicted"/>
<feature type="region of interest" description="Disordered" evidence="3">
    <location>
        <begin position="204"/>
        <end position="239"/>
    </location>
</feature>
<dbReference type="GO" id="GO:0005737">
    <property type="term" value="C:cytoplasm"/>
    <property type="evidence" value="ECO:0007669"/>
    <property type="project" value="UniProtKB-SubCell"/>
</dbReference>
<evidence type="ECO:0000256" key="3">
    <source>
        <dbReference type="SAM" id="MobiDB-lite"/>
    </source>
</evidence>
<evidence type="ECO:0000256" key="1">
    <source>
        <dbReference type="ARBA" id="ARBA00004496"/>
    </source>
</evidence>
<feature type="compositionally biased region" description="Basic and acidic residues" evidence="3">
    <location>
        <begin position="214"/>
        <end position="225"/>
    </location>
</feature>